<feature type="region of interest" description="Disordered" evidence="1">
    <location>
        <begin position="1"/>
        <end position="23"/>
    </location>
</feature>
<dbReference type="Gene3D" id="2.60.40.10">
    <property type="entry name" value="Immunoglobulins"/>
    <property type="match status" value="1"/>
</dbReference>
<dbReference type="InterPro" id="IPR013783">
    <property type="entry name" value="Ig-like_fold"/>
</dbReference>
<dbReference type="EMBL" id="JBHSWU010000004">
    <property type="protein sequence ID" value="MFC6723102.1"/>
    <property type="molecule type" value="Genomic_DNA"/>
</dbReference>
<comment type="caution">
    <text evidence="2">The sequence shown here is derived from an EMBL/GenBank/DDBJ whole genome shotgun (WGS) entry which is preliminary data.</text>
</comment>
<evidence type="ECO:0000313" key="2">
    <source>
        <dbReference type="EMBL" id="MFC6723102.1"/>
    </source>
</evidence>
<name>A0ABD5RVC5_9EURY</name>
<reference evidence="2 3" key="1">
    <citation type="journal article" date="2019" name="Int. J. Syst. Evol. Microbiol.">
        <title>The Global Catalogue of Microorganisms (GCM) 10K type strain sequencing project: providing services to taxonomists for standard genome sequencing and annotation.</title>
        <authorList>
            <consortium name="The Broad Institute Genomics Platform"/>
            <consortium name="The Broad Institute Genome Sequencing Center for Infectious Disease"/>
            <person name="Wu L."/>
            <person name="Ma J."/>
        </authorList>
    </citation>
    <scope>NUCLEOTIDE SEQUENCE [LARGE SCALE GENOMIC DNA]</scope>
    <source>
        <strain evidence="2 3">NBRC 111368</strain>
    </source>
</reference>
<evidence type="ECO:0008006" key="4">
    <source>
        <dbReference type="Google" id="ProtNLM"/>
    </source>
</evidence>
<dbReference type="Proteomes" id="UP001596328">
    <property type="component" value="Unassembled WGS sequence"/>
</dbReference>
<dbReference type="AlphaFoldDB" id="A0ABD5RVC5"/>
<accession>A0ABD5RVC5</accession>
<proteinExistence type="predicted"/>
<evidence type="ECO:0000313" key="3">
    <source>
        <dbReference type="Proteomes" id="UP001596328"/>
    </source>
</evidence>
<protein>
    <recommendedName>
        <fullName evidence="4">CARDB domain-containing protein</fullName>
    </recommendedName>
</protein>
<sequence length="251" mass="27165">MKTTDARTSSVTTGTPDPTTNTADLSVENIVTTPALIGPNSPDSIGTYGESNEQFLIGTARTPGPSVPNRSSITVEAMESLYSPEEPGEYVNWGDYWVNGERFPATAEETLLYTLPRPLETDKIAINWSGGHQTLDEDVVDRLTRPPAELEVTKFSTPDSVTSGEKVTLTLEVENVGSTSGIFVGALNRVGPQVAYTPVTGVTFELEGGESTTWTHSYTPFTDASSEERRMSFNMHWRGGHLSSETAVKPN</sequence>
<evidence type="ECO:0000256" key="1">
    <source>
        <dbReference type="SAM" id="MobiDB-lite"/>
    </source>
</evidence>
<organism evidence="2 3">
    <name type="scientific">Halobium palmae</name>
    <dbReference type="NCBI Taxonomy" id="1776492"/>
    <lineage>
        <taxon>Archaea</taxon>
        <taxon>Methanobacteriati</taxon>
        <taxon>Methanobacteriota</taxon>
        <taxon>Stenosarchaea group</taxon>
        <taxon>Halobacteria</taxon>
        <taxon>Halobacteriales</taxon>
        <taxon>Haloferacaceae</taxon>
        <taxon>Halobium</taxon>
    </lineage>
</organism>
<feature type="compositionally biased region" description="Low complexity" evidence="1">
    <location>
        <begin position="8"/>
        <end position="22"/>
    </location>
</feature>
<gene>
    <name evidence="2" type="ORF">ACFQE1_01580</name>
</gene>
<keyword evidence="3" id="KW-1185">Reference proteome</keyword>